<dbReference type="Proteomes" id="UP001499895">
    <property type="component" value="Unassembled WGS sequence"/>
</dbReference>
<evidence type="ECO:0000313" key="2">
    <source>
        <dbReference type="EMBL" id="GAA0465424.1"/>
    </source>
</evidence>
<name>A0ABP3JVP3_9ACTN</name>
<feature type="region of interest" description="Disordered" evidence="1">
    <location>
        <begin position="1"/>
        <end position="56"/>
    </location>
</feature>
<evidence type="ECO:0000313" key="3">
    <source>
        <dbReference type="Proteomes" id="UP001499895"/>
    </source>
</evidence>
<proteinExistence type="predicted"/>
<organism evidence="2 3">
    <name type="scientific">Streptomyces stramineus</name>
    <dbReference type="NCBI Taxonomy" id="173861"/>
    <lineage>
        <taxon>Bacteria</taxon>
        <taxon>Bacillati</taxon>
        <taxon>Actinomycetota</taxon>
        <taxon>Actinomycetes</taxon>
        <taxon>Kitasatosporales</taxon>
        <taxon>Streptomycetaceae</taxon>
        <taxon>Streptomyces</taxon>
    </lineage>
</organism>
<keyword evidence="3" id="KW-1185">Reference proteome</keyword>
<reference evidence="3" key="1">
    <citation type="journal article" date="2019" name="Int. J. Syst. Evol. Microbiol.">
        <title>The Global Catalogue of Microorganisms (GCM) 10K type strain sequencing project: providing services to taxonomists for standard genome sequencing and annotation.</title>
        <authorList>
            <consortium name="The Broad Institute Genomics Platform"/>
            <consortium name="The Broad Institute Genome Sequencing Center for Infectious Disease"/>
            <person name="Wu L."/>
            <person name="Ma J."/>
        </authorList>
    </citation>
    <scope>NUCLEOTIDE SEQUENCE [LARGE SCALE GENOMIC DNA]</scope>
    <source>
        <strain evidence="3">JCM 10649</strain>
    </source>
</reference>
<evidence type="ECO:0000256" key="1">
    <source>
        <dbReference type="SAM" id="MobiDB-lite"/>
    </source>
</evidence>
<protein>
    <submittedName>
        <fullName evidence="2">Uncharacterized protein</fullName>
    </submittedName>
</protein>
<gene>
    <name evidence="2" type="ORF">GCM10009544_29690</name>
</gene>
<comment type="caution">
    <text evidence="2">The sequence shown here is derived from an EMBL/GenBank/DDBJ whole genome shotgun (WGS) entry which is preliminary data.</text>
</comment>
<accession>A0ABP3JVP3</accession>
<dbReference type="EMBL" id="BAAAHB010000028">
    <property type="protein sequence ID" value="GAA0465424.1"/>
    <property type="molecule type" value="Genomic_DNA"/>
</dbReference>
<sequence>MPNSMRPRETYSGAKPSVPSLMKRKLHPQMRVSTPKRILQSRAGRPRWPGGAEAVPEGIEGGEAGVLVVRMSITMT</sequence>